<dbReference type="KEGG" id="psey:GU243_16375"/>
<reference evidence="1 2" key="1">
    <citation type="submission" date="2020-01" db="EMBL/GenBank/DDBJ databases">
        <title>Pseudarthrobacter psychrotolerans sp. nov., isolated from antarctic soil.</title>
        <authorList>
            <person name="Shin Y."/>
            <person name="Park W."/>
        </authorList>
    </citation>
    <scope>NUCLEOTIDE SEQUENCE [LARGE SCALE GENOMIC DNA]</scope>
    <source>
        <strain evidence="1 2">YJ56</strain>
    </source>
</reference>
<accession>A0A6P1NR11</accession>
<dbReference type="AlphaFoldDB" id="A0A6P1NR11"/>
<keyword evidence="2" id="KW-1185">Reference proteome</keyword>
<name>A0A6P1NR11_9MICC</name>
<dbReference type="EMBL" id="CP047898">
    <property type="protein sequence ID" value="QHK21024.1"/>
    <property type="molecule type" value="Genomic_DNA"/>
</dbReference>
<protein>
    <submittedName>
        <fullName evidence="1">DUF4288 domain-containing protein</fullName>
    </submittedName>
</protein>
<organism evidence="1 2">
    <name type="scientific">Pseudarthrobacter psychrotolerans</name>
    <dbReference type="NCBI Taxonomy" id="2697569"/>
    <lineage>
        <taxon>Bacteria</taxon>
        <taxon>Bacillati</taxon>
        <taxon>Actinomycetota</taxon>
        <taxon>Actinomycetes</taxon>
        <taxon>Micrococcales</taxon>
        <taxon>Micrococcaceae</taxon>
        <taxon>Pseudarthrobacter</taxon>
    </lineage>
</organism>
<sequence>MRALFCPVSSFLLVVFRAEDFSEAKQRAIDLGRTMESTYRGGTGQEVRWRLEAIETLDLLGDAITDGREVYSEPMELRAARTIPFNAEFDPSNSAPGQSGV</sequence>
<proteinExistence type="predicted"/>
<dbReference type="Proteomes" id="UP000464186">
    <property type="component" value="Chromosome"/>
</dbReference>
<dbReference type="Pfam" id="PF14119">
    <property type="entry name" value="DUF4288"/>
    <property type="match status" value="1"/>
</dbReference>
<evidence type="ECO:0000313" key="2">
    <source>
        <dbReference type="Proteomes" id="UP000464186"/>
    </source>
</evidence>
<dbReference type="InterPro" id="IPR025630">
    <property type="entry name" value="DUF4288"/>
</dbReference>
<gene>
    <name evidence="1" type="ORF">GU243_16375</name>
</gene>
<evidence type="ECO:0000313" key="1">
    <source>
        <dbReference type="EMBL" id="QHK21024.1"/>
    </source>
</evidence>